<dbReference type="EMBL" id="CAXHTB010000003">
    <property type="protein sequence ID" value="CAL0302984.1"/>
    <property type="molecule type" value="Genomic_DNA"/>
</dbReference>
<proteinExistence type="predicted"/>
<dbReference type="Proteomes" id="UP001497480">
    <property type="component" value="Unassembled WGS sequence"/>
</dbReference>
<gene>
    <name evidence="2" type="ORF">LLUT_LOCUS4044</name>
</gene>
<feature type="compositionally biased region" description="Polar residues" evidence="1">
    <location>
        <begin position="128"/>
        <end position="138"/>
    </location>
</feature>
<name>A0AAV1W1F7_LUPLU</name>
<accession>A0AAV1W1F7</accession>
<sequence>MIFINLSEGKALWIHVQYLTRVRNGGIKRSKKISLLQKKDITRAFTWLKIHFTRVEESPLPVEIQRKVRHELSWPRMEHEITKTEGTIELQVVADKVTKTSKFSSSSSTQPFEDKEKSKKDESHKQVETPQPKSSLQM</sequence>
<feature type="compositionally biased region" description="Basic and acidic residues" evidence="1">
    <location>
        <begin position="112"/>
        <end position="127"/>
    </location>
</feature>
<feature type="region of interest" description="Disordered" evidence="1">
    <location>
        <begin position="99"/>
        <end position="138"/>
    </location>
</feature>
<reference evidence="2 3" key="1">
    <citation type="submission" date="2024-03" db="EMBL/GenBank/DDBJ databases">
        <authorList>
            <person name="Martinez-Hernandez J."/>
        </authorList>
    </citation>
    <scope>NUCLEOTIDE SEQUENCE [LARGE SCALE GENOMIC DNA]</scope>
</reference>
<comment type="caution">
    <text evidence="2">The sequence shown here is derived from an EMBL/GenBank/DDBJ whole genome shotgun (WGS) entry which is preliminary data.</text>
</comment>
<organism evidence="2 3">
    <name type="scientific">Lupinus luteus</name>
    <name type="common">European yellow lupine</name>
    <dbReference type="NCBI Taxonomy" id="3873"/>
    <lineage>
        <taxon>Eukaryota</taxon>
        <taxon>Viridiplantae</taxon>
        <taxon>Streptophyta</taxon>
        <taxon>Embryophyta</taxon>
        <taxon>Tracheophyta</taxon>
        <taxon>Spermatophyta</taxon>
        <taxon>Magnoliopsida</taxon>
        <taxon>eudicotyledons</taxon>
        <taxon>Gunneridae</taxon>
        <taxon>Pentapetalae</taxon>
        <taxon>rosids</taxon>
        <taxon>fabids</taxon>
        <taxon>Fabales</taxon>
        <taxon>Fabaceae</taxon>
        <taxon>Papilionoideae</taxon>
        <taxon>50 kb inversion clade</taxon>
        <taxon>genistoids sensu lato</taxon>
        <taxon>core genistoids</taxon>
        <taxon>Genisteae</taxon>
        <taxon>Lupinus</taxon>
    </lineage>
</organism>
<evidence type="ECO:0000256" key="1">
    <source>
        <dbReference type="SAM" id="MobiDB-lite"/>
    </source>
</evidence>
<protein>
    <submittedName>
        <fullName evidence="2">Uncharacterized protein</fullName>
    </submittedName>
</protein>
<dbReference type="AlphaFoldDB" id="A0AAV1W1F7"/>
<evidence type="ECO:0000313" key="2">
    <source>
        <dbReference type="EMBL" id="CAL0302984.1"/>
    </source>
</evidence>
<evidence type="ECO:0000313" key="3">
    <source>
        <dbReference type="Proteomes" id="UP001497480"/>
    </source>
</evidence>
<keyword evidence="3" id="KW-1185">Reference proteome</keyword>
<feature type="compositionally biased region" description="Low complexity" evidence="1">
    <location>
        <begin position="100"/>
        <end position="109"/>
    </location>
</feature>